<organism evidence="1 2">
    <name type="scientific">Leptospira interrogans serovar Pyrogenes str. 200701872</name>
    <dbReference type="NCBI Taxonomy" id="1193029"/>
    <lineage>
        <taxon>Bacteria</taxon>
        <taxon>Pseudomonadati</taxon>
        <taxon>Spirochaetota</taxon>
        <taxon>Spirochaetia</taxon>
        <taxon>Leptospirales</taxon>
        <taxon>Leptospiraceae</taxon>
        <taxon>Leptospira</taxon>
    </lineage>
</organism>
<comment type="caution">
    <text evidence="1">The sequence shown here is derived from an EMBL/GenBank/DDBJ whole genome shotgun (WGS) entry which is preliminary data.</text>
</comment>
<name>M6ZSB5_LEPIR</name>
<reference evidence="1 2" key="1">
    <citation type="submission" date="2013-01" db="EMBL/GenBank/DDBJ databases">
        <authorList>
            <person name="Harkins D.M."/>
            <person name="Durkin A.S."/>
            <person name="Brinkac L.M."/>
            <person name="Haft D.H."/>
            <person name="Selengut J.D."/>
            <person name="Sanka R."/>
            <person name="DePew J."/>
            <person name="Purushe J."/>
            <person name="Picardeau M."/>
            <person name="Werts C."/>
            <person name="Goarant C."/>
            <person name="Vinetz J.M."/>
            <person name="Sutton G.G."/>
            <person name="Nierman W.C."/>
            <person name="Fouts D.E."/>
        </authorList>
    </citation>
    <scope>NUCLEOTIDE SEQUENCE [LARGE SCALE GENOMIC DNA]</scope>
    <source>
        <strain evidence="1 2">200701872</strain>
    </source>
</reference>
<evidence type="ECO:0000313" key="2">
    <source>
        <dbReference type="Proteomes" id="UP000012117"/>
    </source>
</evidence>
<accession>M6ZSB5</accession>
<proteinExistence type="predicted"/>
<evidence type="ECO:0000313" key="1">
    <source>
        <dbReference type="EMBL" id="EMP09358.1"/>
    </source>
</evidence>
<gene>
    <name evidence="1" type="ORF">LEP1GSC124_4642</name>
</gene>
<dbReference type="BioCyc" id="LINT1193029:G11R4-3292-MONOMER"/>
<protein>
    <submittedName>
        <fullName evidence="1">Uncharacterized protein</fullName>
    </submittedName>
</protein>
<dbReference type="Proteomes" id="UP000012117">
    <property type="component" value="Unassembled WGS sequence"/>
</dbReference>
<sequence>MLRIIYFLITSLLVLPINAEEIDLINKSILKIADSSASKEGDKMQFEVLSMNHGYLCLLWQRDLTAYQDYTITKNRSQNYLSKKVKSNDGACEMQDNFQIFFPNKLG</sequence>
<dbReference type="EMBL" id="AKWN02000041">
    <property type="protein sequence ID" value="EMP09358.1"/>
    <property type="molecule type" value="Genomic_DNA"/>
</dbReference>
<dbReference type="AlphaFoldDB" id="M6ZSB5"/>